<keyword evidence="4 8" id="KW-0812">Transmembrane</keyword>
<dbReference type="EMBL" id="CAXAMM010003002">
    <property type="protein sequence ID" value="CAK8998140.1"/>
    <property type="molecule type" value="Genomic_DNA"/>
</dbReference>
<sequence>MRAKLEEQARTALQEAPYKYHNAMKWLATNYTEGFSKREEKVRSACLNIAEQEEAPYLPRKSRAHTSLLEEDQDACSLLKSWLGHTFDYYWKVGRLLCSLQVLWPCLLVTGCCVVAIHVVDSEGLSDEEYDISQRSQGEWSAVLSKPSIDLGSETHEMLALVLGFLLAFQAQEAADRYVTADATFQKMCASLQEAALHSFSNLKNTKVTRAAKVHWELARSLHLLLLVASRDLQTGSLKGRRLTSKETDKTLGLLDGFVPEQASAIASTTGMARVYMSFEWVRMILDCAADKKWMDPDSAANKALECLDNFLEQWKEAHILAHAGEPALFHGLMSLFLYIFCCTLPFPLAASLGVWCFPAAITLAVAFFSLKVASDKMMEPFGFDDGTDVDVEKYCKEFWGIMQEMVVCVGWTPQRQKPIPWGCNKIKREVDPGEKMNGPPGEHELSCIIAESLGEKFAIKEEQVQEACRRMSARQSM</sequence>
<keyword evidence="5 8" id="KW-1133">Transmembrane helix</keyword>
<dbReference type="PANTHER" id="PTHR33281">
    <property type="entry name" value="UPF0187 PROTEIN YNEE"/>
    <property type="match status" value="1"/>
</dbReference>
<evidence type="ECO:0000256" key="4">
    <source>
        <dbReference type="ARBA" id="ARBA00022692"/>
    </source>
</evidence>
<evidence type="ECO:0000256" key="2">
    <source>
        <dbReference type="ARBA" id="ARBA00022448"/>
    </source>
</evidence>
<evidence type="ECO:0000256" key="1">
    <source>
        <dbReference type="ARBA" id="ARBA00004651"/>
    </source>
</evidence>
<keyword evidence="10" id="KW-1185">Reference proteome</keyword>
<proteinExistence type="predicted"/>
<evidence type="ECO:0000313" key="9">
    <source>
        <dbReference type="EMBL" id="CAK8998140.1"/>
    </source>
</evidence>
<organism evidence="9 10">
    <name type="scientific">Durusdinium trenchii</name>
    <dbReference type="NCBI Taxonomy" id="1381693"/>
    <lineage>
        <taxon>Eukaryota</taxon>
        <taxon>Sar</taxon>
        <taxon>Alveolata</taxon>
        <taxon>Dinophyceae</taxon>
        <taxon>Suessiales</taxon>
        <taxon>Symbiodiniaceae</taxon>
        <taxon>Durusdinium</taxon>
    </lineage>
</organism>
<dbReference type="InterPro" id="IPR044669">
    <property type="entry name" value="YneE/VCCN1/2-like"/>
</dbReference>
<evidence type="ECO:0000256" key="7">
    <source>
        <dbReference type="ARBA" id="ARBA00023136"/>
    </source>
</evidence>
<gene>
    <name evidence="9" type="ORF">SCF082_LOCUS5505</name>
</gene>
<name>A0ABP0I6C8_9DINO</name>
<evidence type="ECO:0000256" key="8">
    <source>
        <dbReference type="SAM" id="Phobius"/>
    </source>
</evidence>
<accession>A0ABP0I6C8</accession>
<dbReference type="Pfam" id="PF25539">
    <property type="entry name" value="Bestrophin_2"/>
    <property type="match status" value="1"/>
</dbReference>
<evidence type="ECO:0000256" key="5">
    <source>
        <dbReference type="ARBA" id="ARBA00022989"/>
    </source>
</evidence>
<keyword evidence="3" id="KW-1003">Cell membrane</keyword>
<dbReference type="PANTHER" id="PTHR33281:SF19">
    <property type="entry name" value="VOLTAGE-DEPENDENT ANION CHANNEL-FORMING PROTEIN YNEE"/>
    <property type="match status" value="1"/>
</dbReference>
<reference evidence="9 10" key="1">
    <citation type="submission" date="2024-02" db="EMBL/GenBank/DDBJ databases">
        <authorList>
            <person name="Chen Y."/>
            <person name="Shah S."/>
            <person name="Dougan E. K."/>
            <person name="Thang M."/>
            <person name="Chan C."/>
        </authorList>
    </citation>
    <scope>NUCLEOTIDE SEQUENCE [LARGE SCALE GENOMIC DNA]</scope>
</reference>
<keyword evidence="2" id="KW-0813">Transport</keyword>
<comment type="caution">
    <text evidence="9">The sequence shown here is derived from an EMBL/GenBank/DDBJ whole genome shotgun (WGS) entry which is preliminary data.</text>
</comment>
<keyword evidence="7 8" id="KW-0472">Membrane</keyword>
<dbReference type="Proteomes" id="UP001642464">
    <property type="component" value="Unassembled WGS sequence"/>
</dbReference>
<evidence type="ECO:0000313" key="10">
    <source>
        <dbReference type="Proteomes" id="UP001642464"/>
    </source>
</evidence>
<comment type="subcellular location">
    <subcellularLocation>
        <location evidence="1">Cell membrane</location>
        <topology evidence="1">Multi-pass membrane protein</topology>
    </subcellularLocation>
</comment>
<feature type="transmembrane region" description="Helical" evidence="8">
    <location>
        <begin position="353"/>
        <end position="371"/>
    </location>
</feature>
<protein>
    <submittedName>
        <fullName evidence="9">Splicing factor 3B subunit 4</fullName>
    </submittedName>
</protein>
<keyword evidence="6" id="KW-0406">Ion transport</keyword>
<evidence type="ECO:0000256" key="3">
    <source>
        <dbReference type="ARBA" id="ARBA00022475"/>
    </source>
</evidence>
<evidence type="ECO:0000256" key="6">
    <source>
        <dbReference type="ARBA" id="ARBA00023065"/>
    </source>
</evidence>